<dbReference type="AlphaFoldDB" id="A0A6P7HA34"/>
<feature type="domain" description="Thyroglobulin type-1" evidence="7">
    <location>
        <begin position="117"/>
        <end position="187"/>
    </location>
</feature>
<dbReference type="InterPro" id="IPR051950">
    <property type="entry name" value="Dev_reg/Prot_inhib"/>
</dbReference>
<organism evidence="10">
    <name type="scientific">Diabrotica virgifera virgifera</name>
    <name type="common">western corn rootworm</name>
    <dbReference type="NCBI Taxonomy" id="50390"/>
    <lineage>
        <taxon>Eukaryota</taxon>
        <taxon>Metazoa</taxon>
        <taxon>Ecdysozoa</taxon>
        <taxon>Arthropoda</taxon>
        <taxon>Hexapoda</taxon>
        <taxon>Insecta</taxon>
        <taxon>Pterygota</taxon>
        <taxon>Neoptera</taxon>
        <taxon>Endopterygota</taxon>
        <taxon>Coleoptera</taxon>
        <taxon>Polyphaga</taxon>
        <taxon>Cucujiformia</taxon>
        <taxon>Chrysomeloidea</taxon>
        <taxon>Chrysomelidae</taxon>
        <taxon>Galerucinae</taxon>
        <taxon>Diabroticina</taxon>
        <taxon>Diabroticites</taxon>
        <taxon>Diabrotica</taxon>
    </lineage>
</organism>
<reference evidence="10" key="1">
    <citation type="submission" date="2025-04" db="UniProtKB">
        <authorList>
            <consortium name="RefSeq"/>
        </authorList>
    </citation>
    <scope>IDENTIFICATION</scope>
    <source>
        <tissue evidence="10">Whole insect</tissue>
    </source>
</reference>
<feature type="chain" id="PRO_5028189706" evidence="6">
    <location>
        <begin position="20"/>
        <end position="394"/>
    </location>
</feature>
<protein>
    <submittedName>
        <fullName evidence="10">Uncharacterized protein LOC114349365</fullName>
    </submittedName>
</protein>
<evidence type="ECO:0000313" key="10">
    <source>
        <dbReference type="RefSeq" id="XP_028155517.1"/>
    </source>
</evidence>
<dbReference type="InParanoid" id="A0A6P7HA34"/>
<dbReference type="GO" id="GO:0005604">
    <property type="term" value="C:basement membrane"/>
    <property type="evidence" value="ECO:0007669"/>
    <property type="project" value="TreeGrafter"/>
</dbReference>
<proteinExistence type="predicted"/>
<dbReference type="SMART" id="SM00211">
    <property type="entry name" value="TY"/>
    <property type="match status" value="2"/>
</dbReference>
<dbReference type="Gene3D" id="4.10.800.10">
    <property type="entry name" value="Thyroglobulin type-1"/>
    <property type="match status" value="2"/>
</dbReference>
<evidence type="ECO:0000256" key="1">
    <source>
        <dbReference type="ARBA" id="ARBA00004613"/>
    </source>
</evidence>
<reference evidence="8" key="2">
    <citation type="submission" date="2025-05" db="UniProtKB">
        <authorList>
            <consortium name="EnsemblMetazoa"/>
        </authorList>
    </citation>
    <scope>IDENTIFICATION</scope>
</reference>
<sequence length="394" mass="44110">MKILLFMLVFLFCRQECTDTCNDILVTDFSIDDCIHQQTLTSSYFYTVDTKTCLPGCQLYADAGYLRKNCPPDCPPGYMCAKRCSASNAAVKVTCKVDADCKAFPWSRCQNTCVPDLNSCMAYHANTSDFRYNKFTAIKFKPACQVDGYWKAKQCKGGVSGRCMCFDKHGKRLFGEARHSKSADMTCACSRRKAELLESGRDYVALHCNSLGNYEKLQCDSGLCWCAEEKTGDLVSTIVPEKAMNKLPCYEVATTGSQYLRQCDSIADAMAKTTHALKNHGVTYINLGVRVCDGDGAYGVYNVSDGIAYCTWRDGSKISAYQSNSEDDFASLNCRCARDYVLYKHGLRCLGSGNYRSYQSIIQDDTDYYYCVDDDGFQKSDLQDTVPENCTIFY</sequence>
<evidence type="ECO:0000256" key="5">
    <source>
        <dbReference type="PROSITE-ProRule" id="PRU00500"/>
    </source>
</evidence>
<dbReference type="InterPro" id="IPR036857">
    <property type="entry name" value="Thyroglobulin_1_sf"/>
</dbReference>
<evidence type="ECO:0000256" key="4">
    <source>
        <dbReference type="ARBA" id="ARBA00023157"/>
    </source>
</evidence>
<dbReference type="EnsemblMetazoa" id="XM_028299716.2">
    <property type="protein sequence ID" value="XP_028155517.1"/>
    <property type="gene ID" value="LOC114349365"/>
</dbReference>
<dbReference type="Proteomes" id="UP001652700">
    <property type="component" value="Unplaced"/>
</dbReference>
<comment type="subcellular location">
    <subcellularLocation>
        <location evidence="1">Secreted</location>
    </subcellularLocation>
</comment>
<dbReference type="GeneID" id="114349365"/>
<keyword evidence="9" id="KW-1185">Reference proteome</keyword>
<dbReference type="PANTHER" id="PTHR12352">
    <property type="entry name" value="SECRETED MODULAR CALCIUM-BINDING PROTEIN"/>
    <property type="match status" value="1"/>
</dbReference>
<evidence type="ECO:0000256" key="3">
    <source>
        <dbReference type="ARBA" id="ARBA00022737"/>
    </source>
</evidence>
<dbReference type="PANTHER" id="PTHR12352:SF3">
    <property type="entry name" value="NIDOGEN-2"/>
    <property type="match status" value="1"/>
</dbReference>
<evidence type="ECO:0000256" key="6">
    <source>
        <dbReference type="SAM" id="SignalP"/>
    </source>
</evidence>
<evidence type="ECO:0000313" key="9">
    <source>
        <dbReference type="Proteomes" id="UP001652700"/>
    </source>
</evidence>
<name>A0A6P7HA34_DIAVI</name>
<dbReference type="RefSeq" id="XP_028155517.1">
    <property type="nucleotide sequence ID" value="XM_028299716.1"/>
</dbReference>
<evidence type="ECO:0000256" key="2">
    <source>
        <dbReference type="ARBA" id="ARBA00022525"/>
    </source>
</evidence>
<dbReference type="Pfam" id="PF00086">
    <property type="entry name" value="Thyroglobulin_1"/>
    <property type="match status" value="2"/>
</dbReference>
<evidence type="ECO:0000313" key="8">
    <source>
        <dbReference type="EnsemblMetazoa" id="XP_028155517.1"/>
    </source>
</evidence>
<keyword evidence="6" id="KW-0732">Signal</keyword>
<dbReference type="PROSITE" id="PS51162">
    <property type="entry name" value="THYROGLOBULIN_1_2"/>
    <property type="match status" value="2"/>
</dbReference>
<accession>A0A6P7HA34</accession>
<keyword evidence="4 5" id="KW-1015">Disulfide bond</keyword>
<dbReference type="GO" id="GO:0005615">
    <property type="term" value="C:extracellular space"/>
    <property type="evidence" value="ECO:0007669"/>
    <property type="project" value="TreeGrafter"/>
</dbReference>
<dbReference type="KEGG" id="dvv:114349365"/>
<dbReference type="OrthoDB" id="6409105at2759"/>
<gene>
    <name evidence="10" type="primary">LOC114349365</name>
</gene>
<feature type="signal peptide" evidence="6">
    <location>
        <begin position="1"/>
        <end position="19"/>
    </location>
</feature>
<feature type="disulfide bond" evidence="5">
    <location>
        <begin position="189"/>
        <end position="208"/>
    </location>
</feature>
<comment type="caution">
    <text evidence="5">Lacks conserved residue(s) required for the propagation of feature annotation.</text>
</comment>
<dbReference type="SUPFAM" id="SSF57610">
    <property type="entry name" value="Thyroglobulin type-1 domain"/>
    <property type="match status" value="2"/>
</dbReference>
<keyword evidence="2" id="KW-0964">Secreted</keyword>
<feature type="domain" description="Thyroglobulin type-1" evidence="7">
    <location>
        <begin position="189"/>
        <end position="249"/>
    </location>
</feature>
<dbReference type="InterPro" id="IPR000716">
    <property type="entry name" value="Thyroglobulin_1"/>
</dbReference>
<dbReference type="GO" id="GO:0007160">
    <property type="term" value="P:cell-matrix adhesion"/>
    <property type="evidence" value="ECO:0007669"/>
    <property type="project" value="TreeGrafter"/>
</dbReference>
<keyword evidence="3" id="KW-0677">Repeat</keyword>
<evidence type="ECO:0000259" key="7">
    <source>
        <dbReference type="PROSITE" id="PS51162"/>
    </source>
</evidence>